<proteinExistence type="inferred from homology"/>
<keyword evidence="3 7" id="KW-0547">Nucleotide-binding</keyword>
<evidence type="ECO:0000256" key="2">
    <source>
        <dbReference type="ARBA" id="ARBA00022475"/>
    </source>
</evidence>
<dbReference type="SUPFAM" id="SSF52540">
    <property type="entry name" value="P-loop containing nucleoside triphosphate hydrolases"/>
    <property type="match status" value="1"/>
</dbReference>
<dbReference type="EMBL" id="JAFMNX010000003">
    <property type="protein sequence ID" value="MBS9721434.1"/>
    <property type="molecule type" value="Genomic_DNA"/>
</dbReference>
<dbReference type="InterPro" id="IPR003593">
    <property type="entry name" value="AAA+_ATPase"/>
</dbReference>
<dbReference type="Gene3D" id="3.40.50.300">
    <property type="entry name" value="P-loop containing nucleotide triphosphate hydrolases"/>
    <property type="match status" value="1"/>
</dbReference>
<dbReference type="Pfam" id="PF08402">
    <property type="entry name" value="TOBE_2"/>
    <property type="match status" value="1"/>
</dbReference>
<evidence type="ECO:0000256" key="6">
    <source>
        <dbReference type="ARBA" id="ARBA00023136"/>
    </source>
</evidence>
<dbReference type="GO" id="GO:0005524">
    <property type="term" value="F:ATP binding"/>
    <property type="evidence" value="ECO:0007669"/>
    <property type="project" value="UniProtKB-KW"/>
</dbReference>
<organism evidence="9 10">
    <name type="scientific">Tianweitania aestuarii</name>
    <dbReference type="NCBI Taxonomy" id="2814886"/>
    <lineage>
        <taxon>Bacteria</taxon>
        <taxon>Pseudomonadati</taxon>
        <taxon>Pseudomonadota</taxon>
        <taxon>Alphaproteobacteria</taxon>
        <taxon>Hyphomicrobiales</taxon>
        <taxon>Phyllobacteriaceae</taxon>
        <taxon>Tianweitania</taxon>
    </lineage>
</organism>
<protein>
    <recommendedName>
        <fullName evidence="7">Spermidine/putrescine import ATP-binding protein PotA</fullName>
        <ecNumber evidence="7">7.6.2.11</ecNumber>
    </recommendedName>
</protein>
<feature type="domain" description="ABC transporter" evidence="8">
    <location>
        <begin position="2"/>
        <end position="232"/>
    </location>
</feature>
<dbReference type="PROSITE" id="PS50893">
    <property type="entry name" value="ABC_TRANSPORTER_2"/>
    <property type="match status" value="1"/>
</dbReference>
<dbReference type="InterPro" id="IPR005893">
    <property type="entry name" value="PotA-like"/>
</dbReference>
<accession>A0ABS5RWM9</accession>
<keyword evidence="4 7" id="KW-0067">ATP-binding</keyword>
<keyword evidence="10" id="KW-1185">Reference proteome</keyword>
<keyword evidence="2 7" id="KW-1003">Cell membrane</keyword>
<dbReference type="InterPro" id="IPR003439">
    <property type="entry name" value="ABC_transporter-like_ATP-bd"/>
</dbReference>
<comment type="similarity">
    <text evidence="7">Belongs to the ABC transporter superfamily. Spermidine/putrescine importer (TC 3.A.1.11.1) family.</text>
</comment>
<evidence type="ECO:0000256" key="1">
    <source>
        <dbReference type="ARBA" id="ARBA00022448"/>
    </source>
</evidence>
<dbReference type="SMART" id="SM00382">
    <property type="entry name" value="AAA"/>
    <property type="match status" value="1"/>
</dbReference>
<comment type="catalytic activity">
    <reaction evidence="7">
        <text>ATP + H2O + polyamine-[polyamine-binding protein]Side 1 = ADP + phosphate + polyamineSide 2 + [polyamine-binding protein]Side 1.</text>
        <dbReference type="EC" id="7.6.2.11"/>
    </reaction>
</comment>
<dbReference type="PANTHER" id="PTHR42781:SF4">
    <property type="entry name" value="SPERMIDINE_PUTRESCINE IMPORT ATP-BINDING PROTEIN POTA"/>
    <property type="match status" value="1"/>
</dbReference>
<dbReference type="Pfam" id="PF00005">
    <property type="entry name" value="ABC_tran"/>
    <property type="match status" value="1"/>
</dbReference>
<dbReference type="InterPro" id="IPR013611">
    <property type="entry name" value="Transp-assoc_OB_typ2"/>
</dbReference>
<keyword evidence="5 7" id="KW-1278">Translocase</keyword>
<dbReference type="SUPFAM" id="SSF50331">
    <property type="entry name" value="MOP-like"/>
    <property type="match status" value="1"/>
</dbReference>
<dbReference type="Proteomes" id="UP001297272">
    <property type="component" value="Unassembled WGS sequence"/>
</dbReference>
<dbReference type="InterPro" id="IPR050093">
    <property type="entry name" value="ABC_SmlMolc_Importer"/>
</dbReference>
<keyword evidence="6 7" id="KW-0472">Membrane</keyword>
<comment type="subunit">
    <text evidence="7">The complex is composed of two ATP-binding proteins (PotA), two transmembrane proteins (PotB and PotC) and a solute-binding protein (PotD).</text>
</comment>
<dbReference type="Gene3D" id="2.40.50.100">
    <property type="match status" value="1"/>
</dbReference>
<evidence type="ECO:0000313" key="10">
    <source>
        <dbReference type="Proteomes" id="UP001297272"/>
    </source>
</evidence>
<evidence type="ECO:0000256" key="7">
    <source>
        <dbReference type="RuleBase" id="RU364083"/>
    </source>
</evidence>
<gene>
    <name evidence="7" type="primary">potA</name>
    <name evidence="9" type="ORF">JYU29_12140</name>
</gene>
<sequence>MIRVTALTRTYGSFKALDAVDLSVAPGEFVTLLGPSGSGKSTLLNLISGMTEPTAGKIEINGKDATNQPTNQRGLGMVFQNYALMPHMTVFENVAFPLRVRKMPKSEIETRVRDVLRLIQLDHVADRKPKQLSGGQQQRISLARCIVYRPSIILMDEPLGALDKKLREDMQLEIKRLHAELGITMIYVTHDQEEALAMSDRIVLMRKGRIEQQGKPEDLYFRPDTLFTADFLGSSNLLKGKINSTARSLDTAYGTFPLPTARSDEPISGEAVLMIRPESMRLVSDKASAPGAGLEATVRDSIVLGSFVRHFLELPGGKRMIVQEPSGASISRPARGSTVRIGWDLDDARLLPTDPDFQNV</sequence>
<dbReference type="PANTHER" id="PTHR42781">
    <property type="entry name" value="SPERMIDINE/PUTRESCINE IMPORT ATP-BINDING PROTEIN POTA"/>
    <property type="match status" value="1"/>
</dbReference>
<dbReference type="InterPro" id="IPR017871">
    <property type="entry name" value="ABC_transporter-like_CS"/>
</dbReference>
<dbReference type="EC" id="7.6.2.11" evidence="7"/>
<comment type="function">
    <text evidence="7">Part of the ABC transporter complex PotABCD involved in spermidine/putrescine import. Responsible for energy coupling to the transport system.</text>
</comment>
<evidence type="ECO:0000259" key="8">
    <source>
        <dbReference type="PROSITE" id="PS50893"/>
    </source>
</evidence>
<dbReference type="PROSITE" id="PS00211">
    <property type="entry name" value="ABC_TRANSPORTER_1"/>
    <property type="match status" value="1"/>
</dbReference>
<reference evidence="9 10" key="1">
    <citation type="submission" date="2021-03" db="EMBL/GenBank/DDBJ databases">
        <title>Tianweitania aestuarii sp. nov., isolated from a tidal flat.</title>
        <authorList>
            <person name="Park S."/>
            <person name="Yoon J.-H."/>
        </authorList>
    </citation>
    <scope>NUCLEOTIDE SEQUENCE [LARGE SCALE GENOMIC DNA]</scope>
    <source>
        <strain evidence="9 10">BSSL-BM11</strain>
    </source>
</reference>
<keyword evidence="1 7" id="KW-0813">Transport</keyword>
<name>A0ABS5RWM9_9HYPH</name>
<dbReference type="InterPro" id="IPR008995">
    <property type="entry name" value="Mo/tungstate-bd_C_term_dom"/>
</dbReference>
<evidence type="ECO:0000256" key="3">
    <source>
        <dbReference type="ARBA" id="ARBA00022741"/>
    </source>
</evidence>
<evidence type="ECO:0000313" key="9">
    <source>
        <dbReference type="EMBL" id="MBS9721434.1"/>
    </source>
</evidence>
<comment type="caution">
    <text evidence="9">The sequence shown here is derived from an EMBL/GenBank/DDBJ whole genome shotgun (WGS) entry which is preliminary data.</text>
</comment>
<dbReference type="NCBIfam" id="TIGR01187">
    <property type="entry name" value="potA"/>
    <property type="match status" value="1"/>
</dbReference>
<evidence type="ECO:0000256" key="5">
    <source>
        <dbReference type="ARBA" id="ARBA00022967"/>
    </source>
</evidence>
<evidence type="ECO:0000256" key="4">
    <source>
        <dbReference type="ARBA" id="ARBA00022840"/>
    </source>
</evidence>
<dbReference type="InterPro" id="IPR027417">
    <property type="entry name" value="P-loop_NTPase"/>
</dbReference>